<evidence type="ECO:0000256" key="1">
    <source>
        <dbReference type="SAM" id="MobiDB-lite"/>
    </source>
</evidence>
<keyword evidence="2" id="KW-0472">Membrane</keyword>
<reference evidence="3" key="1">
    <citation type="journal article" date="2020" name="Stud. Mycol.">
        <title>101 Dothideomycetes genomes: a test case for predicting lifestyles and emergence of pathogens.</title>
        <authorList>
            <person name="Haridas S."/>
            <person name="Albert R."/>
            <person name="Binder M."/>
            <person name="Bloem J."/>
            <person name="Labutti K."/>
            <person name="Salamov A."/>
            <person name="Andreopoulos B."/>
            <person name="Baker S."/>
            <person name="Barry K."/>
            <person name="Bills G."/>
            <person name="Bluhm B."/>
            <person name="Cannon C."/>
            <person name="Castanera R."/>
            <person name="Culley D."/>
            <person name="Daum C."/>
            <person name="Ezra D."/>
            <person name="Gonzalez J."/>
            <person name="Henrissat B."/>
            <person name="Kuo A."/>
            <person name="Liang C."/>
            <person name="Lipzen A."/>
            <person name="Lutzoni F."/>
            <person name="Magnuson J."/>
            <person name="Mondo S."/>
            <person name="Nolan M."/>
            <person name="Ohm R."/>
            <person name="Pangilinan J."/>
            <person name="Park H.-J."/>
            <person name="Ramirez L."/>
            <person name="Alfaro M."/>
            <person name="Sun H."/>
            <person name="Tritt A."/>
            <person name="Yoshinaga Y."/>
            <person name="Zwiers L.-H."/>
            <person name="Turgeon B."/>
            <person name="Goodwin S."/>
            <person name="Spatafora J."/>
            <person name="Crous P."/>
            <person name="Grigoriev I."/>
        </authorList>
    </citation>
    <scope>NUCLEOTIDE SEQUENCE</scope>
    <source>
        <strain evidence="3">CBS 116005</strain>
    </source>
</reference>
<dbReference type="AlphaFoldDB" id="A0A6G1LEV0"/>
<proteinExistence type="predicted"/>
<keyword evidence="2" id="KW-0812">Transmembrane</keyword>
<protein>
    <submittedName>
        <fullName evidence="3">Uncharacterized protein</fullName>
    </submittedName>
</protein>
<feature type="compositionally biased region" description="Polar residues" evidence="1">
    <location>
        <begin position="36"/>
        <end position="45"/>
    </location>
</feature>
<name>A0A6G1LEV0_9PEZI</name>
<evidence type="ECO:0000313" key="3">
    <source>
        <dbReference type="EMBL" id="KAF2770694.1"/>
    </source>
</evidence>
<dbReference type="Proteomes" id="UP000799436">
    <property type="component" value="Unassembled WGS sequence"/>
</dbReference>
<feature type="compositionally biased region" description="Basic and acidic residues" evidence="1">
    <location>
        <begin position="23"/>
        <end position="33"/>
    </location>
</feature>
<feature type="transmembrane region" description="Helical" evidence="2">
    <location>
        <begin position="118"/>
        <end position="140"/>
    </location>
</feature>
<evidence type="ECO:0000256" key="2">
    <source>
        <dbReference type="SAM" id="Phobius"/>
    </source>
</evidence>
<evidence type="ECO:0000313" key="4">
    <source>
        <dbReference type="Proteomes" id="UP000799436"/>
    </source>
</evidence>
<organism evidence="3 4">
    <name type="scientific">Teratosphaeria nubilosa</name>
    <dbReference type="NCBI Taxonomy" id="161662"/>
    <lineage>
        <taxon>Eukaryota</taxon>
        <taxon>Fungi</taxon>
        <taxon>Dikarya</taxon>
        <taxon>Ascomycota</taxon>
        <taxon>Pezizomycotina</taxon>
        <taxon>Dothideomycetes</taxon>
        <taxon>Dothideomycetidae</taxon>
        <taxon>Mycosphaerellales</taxon>
        <taxon>Teratosphaeriaceae</taxon>
        <taxon>Teratosphaeria</taxon>
    </lineage>
</organism>
<dbReference type="EMBL" id="ML995824">
    <property type="protein sequence ID" value="KAF2770694.1"/>
    <property type="molecule type" value="Genomic_DNA"/>
</dbReference>
<sequence>MAGAANSFVALRTAQGVIGKPRGRIEYYHHRPDSSPGLSSSADNIQSPPFQPSSPRSHLAPVMLPFNQQEPKYAPLPGRDPGAAREESSSESFDLEQKHQTTETHIPGKPKHSRRIPATLAFITGFLLGLLAGILSLNLLQTQQTATSDEASPPQFVPPST</sequence>
<keyword evidence="4" id="KW-1185">Reference proteome</keyword>
<feature type="region of interest" description="Disordered" evidence="1">
    <location>
        <begin position="1"/>
        <end position="112"/>
    </location>
</feature>
<keyword evidence="2" id="KW-1133">Transmembrane helix</keyword>
<accession>A0A6G1LEV0</accession>
<gene>
    <name evidence="3" type="ORF">EJ03DRAFT_61621</name>
</gene>